<feature type="compositionally biased region" description="Basic and acidic residues" evidence="1">
    <location>
        <begin position="73"/>
        <end position="82"/>
    </location>
</feature>
<dbReference type="GeneID" id="87956178"/>
<feature type="region of interest" description="Disordered" evidence="1">
    <location>
        <begin position="53"/>
        <end position="168"/>
    </location>
</feature>
<dbReference type="EMBL" id="CP141885">
    <property type="protein sequence ID" value="WRT67081.1"/>
    <property type="molecule type" value="Genomic_DNA"/>
</dbReference>
<gene>
    <name evidence="2" type="ORF">IL334_004047</name>
</gene>
<sequence>MVYSSTINTFTREFKSSQHYFPPLPSTSNARRQLKAQKNRILDSEGRPFGCYSPQGKRVGWHNSRTVNSQDTLDQRMKELKKAAIKSRQAQLEKKSKARSENSRISTSEDYSSQRPLGDQPRIRDLPPHFPQPMKAIKSSHNDRADTLTPSSNIGRETTSRSTDTVVNHHPMYSDRLGEEEEFSRFEPSSPIGGAGTVAESCYDVLDTTSFDSMLARRLPPSSPMKASPVGVQKVAKKA</sequence>
<feature type="compositionally biased region" description="Polar residues" evidence="1">
    <location>
        <begin position="103"/>
        <end position="115"/>
    </location>
</feature>
<dbReference type="RefSeq" id="XP_062791821.1">
    <property type="nucleotide sequence ID" value="XM_062935770.1"/>
</dbReference>
<evidence type="ECO:0000256" key="1">
    <source>
        <dbReference type="SAM" id="MobiDB-lite"/>
    </source>
</evidence>
<accession>A0ABZ1CZN5</accession>
<evidence type="ECO:0000313" key="3">
    <source>
        <dbReference type="Proteomes" id="UP001329825"/>
    </source>
</evidence>
<feature type="region of interest" description="Disordered" evidence="1">
    <location>
        <begin position="217"/>
        <end position="239"/>
    </location>
</feature>
<feature type="compositionally biased region" description="Polar residues" evidence="1">
    <location>
        <begin position="63"/>
        <end position="72"/>
    </location>
</feature>
<keyword evidence="3" id="KW-1185">Reference proteome</keyword>
<feature type="compositionally biased region" description="Basic and acidic residues" evidence="1">
    <location>
        <begin position="91"/>
        <end position="102"/>
    </location>
</feature>
<proteinExistence type="predicted"/>
<evidence type="ECO:0000313" key="2">
    <source>
        <dbReference type="EMBL" id="WRT67081.1"/>
    </source>
</evidence>
<feature type="compositionally biased region" description="Polar residues" evidence="1">
    <location>
        <begin position="148"/>
        <end position="166"/>
    </location>
</feature>
<dbReference type="Proteomes" id="UP001329825">
    <property type="component" value="Chromosome 5"/>
</dbReference>
<name>A0ABZ1CZN5_9TREE</name>
<organism evidence="2 3">
    <name type="scientific">Kwoniella shivajii</name>
    <dbReference type="NCBI Taxonomy" id="564305"/>
    <lineage>
        <taxon>Eukaryota</taxon>
        <taxon>Fungi</taxon>
        <taxon>Dikarya</taxon>
        <taxon>Basidiomycota</taxon>
        <taxon>Agaricomycotina</taxon>
        <taxon>Tremellomycetes</taxon>
        <taxon>Tremellales</taxon>
        <taxon>Cryptococcaceae</taxon>
        <taxon>Kwoniella</taxon>
    </lineage>
</organism>
<reference evidence="2 3" key="1">
    <citation type="submission" date="2024-01" db="EMBL/GenBank/DDBJ databases">
        <title>Comparative genomics of Cryptococcus and Kwoniella reveals pathogenesis evolution and contrasting modes of karyotype evolution via chromosome fusion or intercentromeric recombination.</title>
        <authorList>
            <person name="Coelho M.A."/>
            <person name="David-Palma M."/>
            <person name="Shea T."/>
            <person name="Bowers K."/>
            <person name="McGinley-Smith S."/>
            <person name="Mohammad A.W."/>
            <person name="Gnirke A."/>
            <person name="Yurkov A.M."/>
            <person name="Nowrousian M."/>
            <person name="Sun S."/>
            <person name="Cuomo C.A."/>
            <person name="Heitman J."/>
        </authorList>
    </citation>
    <scope>NUCLEOTIDE SEQUENCE [LARGE SCALE GENOMIC DNA]</scope>
    <source>
        <strain evidence="2">CBS 11374</strain>
    </source>
</reference>
<protein>
    <submittedName>
        <fullName evidence="2">Uncharacterized protein</fullName>
    </submittedName>
</protein>